<organism evidence="4 5">
    <name type="scientific">Tsuneonella flava</name>
    <dbReference type="NCBI Taxonomy" id="2055955"/>
    <lineage>
        <taxon>Bacteria</taxon>
        <taxon>Pseudomonadati</taxon>
        <taxon>Pseudomonadota</taxon>
        <taxon>Alphaproteobacteria</taxon>
        <taxon>Sphingomonadales</taxon>
        <taxon>Erythrobacteraceae</taxon>
        <taxon>Tsuneonella</taxon>
    </lineage>
</organism>
<sequence length="379" mass="38857">MTVFNGMTKTPNPLACAPVAIAMAALLPAAAMAQDATSTSPPVIVLDSASVGSQSQRDTVTLPGIASAPQQPVTSAPVDMPMASPVEAAPVQQARTAPASAVSAPKAANEASVPEAANETTGQRSVATPRQAPTAPAAGASANTVRDASAVPSEGDAATSDNAAGSVAGGAAMEMTGDVAAPLAADVAPDPAQQPDRGEGIPFEILIALLAAGGIGAGTYLLLRSRSRRRAPALATAAPVRPRQPAPSAAEPAFDREPQVTALDAPVQAASASRTASQPTAFAGTYAPYRSEPATDRGAVPLPDELPQTFEERDALLQRMIAAAPDRANPFRSPRARARRARLILQSLGRRFEKAKPRIDLRQYAYHWPALRGWKPASA</sequence>
<feature type="signal peptide" evidence="3">
    <location>
        <begin position="1"/>
        <end position="33"/>
    </location>
</feature>
<keyword evidence="2" id="KW-0472">Membrane</keyword>
<dbReference type="EMBL" id="CP061510">
    <property type="protein sequence ID" value="QSB44695.1"/>
    <property type="molecule type" value="Genomic_DNA"/>
</dbReference>
<keyword evidence="5" id="KW-1185">Reference proteome</keyword>
<proteinExistence type="predicted"/>
<evidence type="ECO:0000256" key="1">
    <source>
        <dbReference type="SAM" id="MobiDB-lite"/>
    </source>
</evidence>
<name>A0ABX7KDQ9_9SPHN</name>
<evidence type="ECO:0000313" key="5">
    <source>
        <dbReference type="Proteomes" id="UP000663637"/>
    </source>
</evidence>
<feature type="region of interest" description="Disordered" evidence="1">
    <location>
        <begin position="233"/>
        <end position="256"/>
    </location>
</feature>
<evidence type="ECO:0000256" key="3">
    <source>
        <dbReference type="SAM" id="SignalP"/>
    </source>
</evidence>
<reference evidence="4 5" key="1">
    <citation type="submission" date="2020-09" db="EMBL/GenBank/DDBJ databases">
        <title>Complete genome sequence of altererythrobacter flavus SS-21NJ, isolated from Dongying oil sludge in Shandong province.</title>
        <authorList>
            <person name="Sun S."/>
            <person name="Zhang Z."/>
        </authorList>
    </citation>
    <scope>NUCLEOTIDE SEQUENCE [LARGE SCALE GENOMIC DNA]</scope>
    <source>
        <strain evidence="4 5">SS-21NJ</strain>
    </source>
</reference>
<keyword evidence="2" id="KW-0812">Transmembrane</keyword>
<feature type="region of interest" description="Disordered" evidence="1">
    <location>
        <begin position="89"/>
        <end position="163"/>
    </location>
</feature>
<evidence type="ECO:0000256" key="2">
    <source>
        <dbReference type="SAM" id="Phobius"/>
    </source>
</evidence>
<dbReference type="RefSeq" id="WP_205442747.1">
    <property type="nucleotide sequence ID" value="NZ_CP061510.1"/>
</dbReference>
<feature type="chain" id="PRO_5047073883" evidence="3">
    <location>
        <begin position="34"/>
        <end position="379"/>
    </location>
</feature>
<keyword evidence="2" id="KW-1133">Transmembrane helix</keyword>
<feature type="compositionally biased region" description="Low complexity" evidence="1">
    <location>
        <begin position="127"/>
        <end position="144"/>
    </location>
</feature>
<evidence type="ECO:0000313" key="4">
    <source>
        <dbReference type="EMBL" id="QSB44695.1"/>
    </source>
</evidence>
<accession>A0ABX7KDQ9</accession>
<dbReference type="Proteomes" id="UP000663637">
    <property type="component" value="Chromosome"/>
</dbReference>
<feature type="compositionally biased region" description="Low complexity" evidence="1">
    <location>
        <begin position="97"/>
        <end position="112"/>
    </location>
</feature>
<protein>
    <submittedName>
        <fullName evidence="4">Uncharacterized protein</fullName>
    </submittedName>
</protein>
<gene>
    <name evidence="4" type="ORF">IDJ81_00385</name>
</gene>
<feature type="transmembrane region" description="Helical" evidence="2">
    <location>
        <begin position="201"/>
        <end position="223"/>
    </location>
</feature>
<feature type="compositionally biased region" description="Low complexity" evidence="1">
    <location>
        <begin position="233"/>
        <end position="243"/>
    </location>
</feature>
<feature type="region of interest" description="Disordered" evidence="1">
    <location>
        <begin position="62"/>
        <end position="81"/>
    </location>
</feature>
<keyword evidence="3" id="KW-0732">Signal</keyword>